<protein>
    <recommendedName>
        <fullName evidence="4">Lipoprotein</fullName>
    </recommendedName>
</protein>
<accession>A0A5D0TXI9</accession>
<evidence type="ECO:0000256" key="1">
    <source>
        <dbReference type="SAM" id="SignalP"/>
    </source>
</evidence>
<dbReference type="Proteomes" id="UP000322634">
    <property type="component" value="Unassembled WGS sequence"/>
</dbReference>
<feature type="signal peptide" evidence="1">
    <location>
        <begin position="1"/>
        <end position="21"/>
    </location>
</feature>
<gene>
    <name evidence="2" type="ORF">FXF65_33660</name>
</gene>
<evidence type="ECO:0000313" key="2">
    <source>
        <dbReference type="EMBL" id="TYC10042.1"/>
    </source>
</evidence>
<name>A0A5D0TXI9_9ACTN</name>
<organism evidence="2 3">
    <name type="scientific">Actinomadura syzygii</name>
    <dbReference type="NCBI Taxonomy" id="1427538"/>
    <lineage>
        <taxon>Bacteria</taxon>
        <taxon>Bacillati</taxon>
        <taxon>Actinomycetota</taxon>
        <taxon>Actinomycetes</taxon>
        <taxon>Streptosporangiales</taxon>
        <taxon>Thermomonosporaceae</taxon>
        <taxon>Actinomadura</taxon>
    </lineage>
</organism>
<reference evidence="2 3" key="1">
    <citation type="submission" date="2019-08" db="EMBL/GenBank/DDBJ databases">
        <title>Actinomadura sp. nov. CYP1-5 isolated from mountain soil.</title>
        <authorList>
            <person name="Songsumanus A."/>
            <person name="Kuncharoen N."/>
            <person name="Kudo T."/>
            <person name="Yuki M."/>
            <person name="Igarashi Y."/>
            <person name="Tanasupawat S."/>
        </authorList>
    </citation>
    <scope>NUCLEOTIDE SEQUENCE [LARGE SCALE GENOMIC DNA]</scope>
    <source>
        <strain evidence="2 3">GKU157</strain>
    </source>
</reference>
<dbReference type="EMBL" id="VSFF01000013">
    <property type="protein sequence ID" value="TYC10042.1"/>
    <property type="molecule type" value="Genomic_DNA"/>
</dbReference>
<keyword evidence="1" id="KW-0732">Signal</keyword>
<feature type="chain" id="PRO_5022821457" description="Lipoprotein" evidence="1">
    <location>
        <begin position="22"/>
        <end position="127"/>
    </location>
</feature>
<proteinExistence type="predicted"/>
<evidence type="ECO:0008006" key="4">
    <source>
        <dbReference type="Google" id="ProtNLM"/>
    </source>
</evidence>
<evidence type="ECO:0000313" key="3">
    <source>
        <dbReference type="Proteomes" id="UP000322634"/>
    </source>
</evidence>
<keyword evidence="3" id="KW-1185">Reference proteome</keyword>
<comment type="caution">
    <text evidence="2">The sequence shown here is derived from an EMBL/GenBank/DDBJ whole genome shotgun (WGS) entry which is preliminary data.</text>
</comment>
<sequence>MRVRMWVQGLAICLLVGFASACGGTENDPESAASSAVPLPDVKSMTEFASSYLTAMKGKNQAAADDMVCDGKSTLYTVITGVADGNWQIGNVRVDRHNGSAEIQETIGDTALGLQAKFVDGKWCATS</sequence>
<dbReference type="AlphaFoldDB" id="A0A5D0TXI9"/>
<dbReference type="OrthoDB" id="9935626at2"/>
<dbReference type="PROSITE" id="PS51257">
    <property type="entry name" value="PROKAR_LIPOPROTEIN"/>
    <property type="match status" value="1"/>
</dbReference>
<dbReference type="RefSeq" id="WP_148354089.1">
    <property type="nucleotide sequence ID" value="NZ_JBHSBF010000005.1"/>
</dbReference>